<accession>A0A9D1ENJ8</accession>
<evidence type="ECO:0000256" key="1">
    <source>
        <dbReference type="ARBA" id="ARBA00001232"/>
    </source>
</evidence>
<comment type="pathway">
    <text evidence="10">Lipid metabolism; phospholipid metabolism.</text>
</comment>
<comment type="function">
    <text evidence="10">Catalyzes the reversible formation of acyl-phosphate (acyl-PO(4)) from acyl-[acyl-carrier-protein] (acyl-ACP). This enzyme utilizes acyl-ACP as fatty acyl donor, but not acyl-CoA.</text>
</comment>
<dbReference type="EC" id="2.3.1.274" evidence="8 10"/>
<dbReference type="GO" id="GO:0006633">
    <property type="term" value="P:fatty acid biosynthetic process"/>
    <property type="evidence" value="ECO:0007669"/>
    <property type="project" value="UniProtKB-UniRule"/>
</dbReference>
<keyword evidence="5 10" id="KW-0443">Lipid metabolism</keyword>
<evidence type="ECO:0000256" key="8">
    <source>
        <dbReference type="ARBA" id="ARBA00024069"/>
    </source>
</evidence>
<dbReference type="NCBIfam" id="TIGR00182">
    <property type="entry name" value="plsX"/>
    <property type="match status" value="1"/>
</dbReference>
<dbReference type="Proteomes" id="UP000823982">
    <property type="component" value="Unassembled WGS sequence"/>
</dbReference>
<dbReference type="Pfam" id="PF02504">
    <property type="entry name" value="FA_synthesis"/>
    <property type="match status" value="1"/>
</dbReference>
<dbReference type="InterPro" id="IPR012281">
    <property type="entry name" value="Phospholipid_synth_PlsX-like"/>
</dbReference>
<evidence type="ECO:0000313" key="12">
    <source>
        <dbReference type="Proteomes" id="UP000823982"/>
    </source>
</evidence>
<evidence type="ECO:0000256" key="6">
    <source>
        <dbReference type="ARBA" id="ARBA00023209"/>
    </source>
</evidence>
<gene>
    <name evidence="10 11" type="primary">plsX</name>
    <name evidence="11" type="ORF">IAD01_02350</name>
</gene>
<reference evidence="11" key="2">
    <citation type="journal article" date="2021" name="PeerJ">
        <title>Extensive microbial diversity within the chicken gut microbiome revealed by metagenomics and culture.</title>
        <authorList>
            <person name="Gilroy R."/>
            <person name="Ravi A."/>
            <person name="Getino M."/>
            <person name="Pursley I."/>
            <person name="Horton D.L."/>
            <person name="Alikhan N.F."/>
            <person name="Baker D."/>
            <person name="Gharbi K."/>
            <person name="Hall N."/>
            <person name="Watson M."/>
            <person name="Adriaenssens E.M."/>
            <person name="Foster-Nyarko E."/>
            <person name="Jarju S."/>
            <person name="Secka A."/>
            <person name="Antonio M."/>
            <person name="Oren A."/>
            <person name="Chaudhuri R.R."/>
            <person name="La Ragione R."/>
            <person name="Hildebrand F."/>
            <person name="Pallen M.J."/>
        </authorList>
    </citation>
    <scope>NUCLEOTIDE SEQUENCE</scope>
    <source>
        <strain evidence="11">CHK157-1446</strain>
    </source>
</reference>
<dbReference type="Gene3D" id="3.40.718.10">
    <property type="entry name" value="Isopropylmalate Dehydrogenase"/>
    <property type="match status" value="1"/>
</dbReference>
<comment type="subunit">
    <text evidence="9 10">Homodimer. Probably interacts with PlsY.</text>
</comment>
<comment type="catalytic activity">
    <reaction evidence="1 10">
        <text>a fatty acyl-[ACP] + phosphate = an acyl phosphate + holo-[ACP]</text>
        <dbReference type="Rhea" id="RHEA:42292"/>
        <dbReference type="Rhea" id="RHEA-COMP:9685"/>
        <dbReference type="Rhea" id="RHEA-COMP:14125"/>
        <dbReference type="ChEBI" id="CHEBI:43474"/>
        <dbReference type="ChEBI" id="CHEBI:59918"/>
        <dbReference type="ChEBI" id="CHEBI:64479"/>
        <dbReference type="ChEBI" id="CHEBI:138651"/>
        <dbReference type="EC" id="2.3.1.274"/>
    </reaction>
</comment>
<comment type="similarity">
    <text evidence="10">Belongs to the PlsX family.</text>
</comment>
<comment type="subcellular location">
    <subcellularLocation>
        <location evidence="10">Cytoplasm</location>
    </subcellularLocation>
    <text evidence="10">Associated with the membrane possibly through PlsY.</text>
</comment>
<evidence type="ECO:0000256" key="3">
    <source>
        <dbReference type="ARBA" id="ARBA00022516"/>
    </source>
</evidence>
<name>A0A9D1ENJ8_9FIRM</name>
<proteinExistence type="inferred from homology"/>
<dbReference type="PIRSF" id="PIRSF002465">
    <property type="entry name" value="Phsphlp_syn_PlsX"/>
    <property type="match status" value="1"/>
</dbReference>
<dbReference type="GO" id="GO:0005737">
    <property type="term" value="C:cytoplasm"/>
    <property type="evidence" value="ECO:0007669"/>
    <property type="project" value="UniProtKB-SubCell"/>
</dbReference>
<dbReference type="HAMAP" id="MF_00019">
    <property type="entry name" value="PlsX"/>
    <property type="match status" value="1"/>
</dbReference>
<dbReference type="EMBL" id="DVIR01000024">
    <property type="protein sequence ID" value="HIS24227.1"/>
    <property type="molecule type" value="Genomic_DNA"/>
</dbReference>
<sequence>MRIIIDGFGGDNAPLEVLKGAARAKKELGVDITVTGDKDKIEACAKENGIDLSGIEIYHAPDVIDVCCDPAKILKEHKDCSMAAGLKLLRDGAGDAFVCAGSTGALVFGATFIVKRLKGIKRAALATVVPTAKTPCMILDVGANADCRPEMIAQFGVMGSAYMSKHMKIENPRVGLANIGSEPTKGREQELESYDRLSRAPINFIGNVEGRDIPLGGADVVVADGFTGNMILKTMEGMGKFFSMALKDMFKSGVSSSVGALLMKNSLMAFKKKMDYTEYGGAPLLGTAKPVIKAHGASNENAFFNAIRQAKIFVETKVIDEISSALAEIKAGESEEDGQAK</sequence>
<evidence type="ECO:0000256" key="9">
    <source>
        <dbReference type="ARBA" id="ARBA00046608"/>
    </source>
</evidence>
<dbReference type="AlphaFoldDB" id="A0A9D1ENJ8"/>
<reference evidence="11" key="1">
    <citation type="submission" date="2020-10" db="EMBL/GenBank/DDBJ databases">
        <authorList>
            <person name="Gilroy R."/>
        </authorList>
    </citation>
    <scope>NUCLEOTIDE SEQUENCE</scope>
    <source>
        <strain evidence="11">CHK157-1446</strain>
    </source>
</reference>
<dbReference type="GO" id="GO:0043811">
    <property type="term" value="F:phosphate:acyl-[acyl carrier protein] acyltransferase activity"/>
    <property type="evidence" value="ECO:0007669"/>
    <property type="project" value="UniProtKB-UniRule"/>
</dbReference>
<keyword evidence="7 10" id="KW-1208">Phospholipid metabolism</keyword>
<keyword evidence="11" id="KW-0012">Acyltransferase</keyword>
<evidence type="ECO:0000256" key="4">
    <source>
        <dbReference type="ARBA" id="ARBA00022679"/>
    </source>
</evidence>
<dbReference type="PANTHER" id="PTHR30100">
    <property type="entry name" value="FATTY ACID/PHOSPHOLIPID SYNTHESIS PROTEIN PLSX"/>
    <property type="match status" value="1"/>
</dbReference>
<keyword evidence="4 10" id="KW-0808">Transferase</keyword>
<comment type="caution">
    <text evidence="11">The sequence shown here is derived from an EMBL/GenBank/DDBJ whole genome shotgun (WGS) entry which is preliminary data.</text>
</comment>
<dbReference type="GO" id="GO:0008654">
    <property type="term" value="P:phospholipid biosynthetic process"/>
    <property type="evidence" value="ECO:0007669"/>
    <property type="project" value="UniProtKB-KW"/>
</dbReference>
<evidence type="ECO:0000256" key="7">
    <source>
        <dbReference type="ARBA" id="ARBA00023264"/>
    </source>
</evidence>
<evidence type="ECO:0000313" key="11">
    <source>
        <dbReference type="EMBL" id="HIS24227.1"/>
    </source>
</evidence>
<evidence type="ECO:0000256" key="10">
    <source>
        <dbReference type="HAMAP-Rule" id="MF_00019"/>
    </source>
</evidence>
<protein>
    <recommendedName>
        <fullName evidence="8 10">Phosphate acyltransferase</fullName>
        <ecNumber evidence="8 10">2.3.1.274</ecNumber>
    </recommendedName>
    <alternativeName>
        <fullName evidence="10">Acyl-ACP phosphotransacylase</fullName>
    </alternativeName>
    <alternativeName>
        <fullName evidence="10">Acyl-[acyl-carrier-protein]--phosphate acyltransferase</fullName>
    </alternativeName>
    <alternativeName>
        <fullName evidence="10">Phosphate-acyl-ACP acyltransferase</fullName>
    </alternativeName>
</protein>
<keyword evidence="6 10" id="KW-0594">Phospholipid biosynthesis</keyword>
<evidence type="ECO:0000256" key="5">
    <source>
        <dbReference type="ARBA" id="ARBA00023098"/>
    </source>
</evidence>
<keyword evidence="3 10" id="KW-0444">Lipid biosynthesis</keyword>
<organism evidence="11 12">
    <name type="scientific">Candidatus Faeciplasma gallinarum</name>
    <dbReference type="NCBI Taxonomy" id="2840799"/>
    <lineage>
        <taxon>Bacteria</taxon>
        <taxon>Bacillati</taxon>
        <taxon>Bacillota</taxon>
        <taxon>Clostridia</taxon>
        <taxon>Eubacteriales</taxon>
        <taxon>Oscillospiraceae</taxon>
        <taxon>Oscillospiraceae incertae sedis</taxon>
        <taxon>Candidatus Faeciplasma</taxon>
    </lineage>
</organism>
<dbReference type="SUPFAM" id="SSF53659">
    <property type="entry name" value="Isocitrate/Isopropylmalate dehydrogenase-like"/>
    <property type="match status" value="1"/>
</dbReference>
<dbReference type="PANTHER" id="PTHR30100:SF1">
    <property type="entry name" value="PHOSPHATE ACYLTRANSFERASE"/>
    <property type="match status" value="1"/>
</dbReference>
<evidence type="ECO:0000256" key="2">
    <source>
        <dbReference type="ARBA" id="ARBA00022490"/>
    </source>
</evidence>
<dbReference type="InterPro" id="IPR003664">
    <property type="entry name" value="FA_synthesis"/>
</dbReference>
<keyword evidence="2 10" id="KW-0963">Cytoplasm</keyword>